<dbReference type="AlphaFoldDB" id="A0A7C9PMI0"/>
<accession>A0A7C9PMI0</accession>
<evidence type="ECO:0000313" key="2">
    <source>
        <dbReference type="EMBL" id="NEM90846.1"/>
    </source>
</evidence>
<dbReference type="EMBL" id="JAAGWZ010000001">
    <property type="protein sequence ID" value="NEM90846.1"/>
    <property type="molecule type" value="Genomic_DNA"/>
</dbReference>
<sequence>MLNTHRKHIPAIVCGILASILIAGCSDAPPRPLHLSPPPTHSITPTTNPAEPPLPRQIPVSVASTDADVFAAAAAAYTGYVKVDEELLKDSKLPASAMLGWTTPQFGASEIREVSKSRDAGRRLVGNLSVSEFHLLSRKNVDGRVRAVLFACADASHSKYLESNGRNARPADAALRIAVKVDLRQLNAGSANLLVNDVIGVARVGKC</sequence>
<comment type="caution">
    <text evidence="2">The sequence shown here is derived from an EMBL/GenBank/DDBJ whole genome shotgun (WGS) entry which is preliminary data.</text>
</comment>
<proteinExistence type="predicted"/>
<name>A0A7C9PMI0_9MICO</name>
<protein>
    <submittedName>
        <fullName evidence="2">Uncharacterized protein</fullName>
    </submittedName>
</protein>
<dbReference type="PROSITE" id="PS51257">
    <property type="entry name" value="PROKAR_LIPOPROTEIN"/>
    <property type="match status" value="1"/>
</dbReference>
<evidence type="ECO:0000313" key="3">
    <source>
        <dbReference type="Proteomes" id="UP000479756"/>
    </source>
</evidence>
<dbReference type="Proteomes" id="UP000479756">
    <property type="component" value="Unassembled WGS sequence"/>
</dbReference>
<gene>
    <name evidence="2" type="ORF">G3T37_05705</name>
</gene>
<keyword evidence="3" id="KW-1185">Reference proteome</keyword>
<dbReference type="RefSeq" id="WP_163472450.1">
    <property type="nucleotide sequence ID" value="NZ_JAAGWZ010000001.1"/>
</dbReference>
<evidence type="ECO:0000256" key="1">
    <source>
        <dbReference type="SAM" id="MobiDB-lite"/>
    </source>
</evidence>
<reference evidence="2 3" key="1">
    <citation type="journal article" date="2014" name="Int. J. Syst. Evol. Microbiol.">
        <title>Description of Galbitalea soli gen. nov., sp. nov., and Frondihabitans sucicola sp. nov.</title>
        <authorList>
            <person name="Kim S.J."/>
            <person name="Lim J.M."/>
            <person name="Ahn J.H."/>
            <person name="Weon H.Y."/>
            <person name="Hamada M."/>
            <person name="Suzuki K."/>
            <person name="Ahn T.Y."/>
            <person name="Kwon S.W."/>
        </authorList>
    </citation>
    <scope>NUCLEOTIDE SEQUENCE [LARGE SCALE GENOMIC DNA]</scope>
    <source>
        <strain evidence="2 3">NBRC 108727</strain>
    </source>
</reference>
<feature type="region of interest" description="Disordered" evidence="1">
    <location>
        <begin position="32"/>
        <end position="52"/>
    </location>
</feature>
<organism evidence="2 3">
    <name type="scientific">Galbitalea soli</name>
    <dbReference type="NCBI Taxonomy" id="1268042"/>
    <lineage>
        <taxon>Bacteria</taxon>
        <taxon>Bacillati</taxon>
        <taxon>Actinomycetota</taxon>
        <taxon>Actinomycetes</taxon>
        <taxon>Micrococcales</taxon>
        <taxon>Microbacteriaceae</taxon>
        <taxon>Galbitalea</taxon>
    </lineage>
</organism>